<feature type="transmembrane region" description="Helical" evidence="6">
    <location>
        <begin position="164"/>
        <end position="183"/>
    </location>
</feature>
<keyword evidence="5 6" id="KW-0472">Membrane</keyword>
<dbReference type="AlphaFoldDB" id="A0A9Q8CMA6"/>
<proteinExistence type="predicted"/>
<dbReference type="SUPFAM" id="SSF103473">
    <property type="entry name" value="MFS general substrate transporter"/>
    <property type="match status" value="1"/>
</dbReference>
<feature type="transmembrane region" description="Helical" evidence="6">
    <location>
        <begin position="135"/>
        <end position="158"/>
    </location>
</feature>
<organism evidence="7 8">
    <name type="scientific">Macrococcus carouselicus</name>
    <dbReference type="NCBI Taxonomy" id="69969"/>
    <lineage>
        <taxon>Bacteria</taxon>
        <taxon>Bacillati</taxon>
        <taxon>Bacillota</taxon>
        <taxon>Bacilli</taxon>
        <taxon>Bacillales</taxon>
        <taxon>Staphylococcaceae</taxon>
        <taxon>Macrococcus</taxon>
    </lineage>
</organism>
<dbReference type="Proteomes" id="UP000295280">
    <property type="component" value="Unassembled WGS sequence"/>
</dbReference>
<protein>
    <submittedName>
        <fullName evidence="7">MFS transporter</fullName>
    </submittedName>
</protein>
<evidence type="ECO:0000313" key="8">
    <source>
        <dbReference type="Proteomes" id="UP000295280"/>
    </source>
</evidence>
<dbReference type="Gene3D" id="1.20.1250.20">
    <property type="entry name" value="MFS general substrate transporter like domains"/>
    <property type="match status" value="1"/>
</dbReference>
<feature type="transmembrane region" description="Helical" evidence="6">
    <location>
        <begin position="12"/>
        <end position="33"/>
    </location>
</feature>
<feature type="transmembrane region" description="Helical" evidence="6">
    <location>
        <begin position="266"/>
        <end position="296"/>
    </location>
</feature>
<feature type="transmembrane region" description="Helical" evidence="6">
    <location>
        <begin position="204"/>
        <end position="229"/>
    </location>
</feature>
<dbReference type="OrthoDB" id="9775268at2"/>
<dbReference type="GO" id="GO:0005886">
    <property type="term" value="C:plasma membrane"/>
    <property type="evidence" value="ECO:0007669"/>
    <property type="project" value="UniProtKB-SubCell"/>
</dbReference>
<dbReference type="EMBL" id="SCWD01000002">
    <property type="protein sequence ID" value="TDM02411.1"/>
    <property type="molecule type" value="Genomic_DNA"/>
</dbReference>
<evidence type="ECO:0000256" key="6">
    <source>
        <dbReference type="SAM" id="Phobius"/>
    </source>
</evidence>
<name>A0A9Q8CMA6_9STAP</name>
<keyword evidence="2" id="KW-1003">Cell membrane</keyword>
<evidence type="ECO:0000313" key="7">
    <source>
        <dbReference type="EMBL" id="TDM02411.1"/>
    </source>
</evidence>
<evidence type="ECO:0000256" key="1">
    <source>
        <dbReference type="ARBA" id="ARBA00004651"/>
    </source>
</evidence>
<dbReference type="Pfam" id="PF07690">
    <property type="entry name" value="MFS_1"/>
    <property type="match status" value="1"/>
</dbReference>
<keyword evidence="4 6" id="KW-1133">Transmembrane helix</keyword>
<feature type="transmembrane region" description="Helical" evidence="6">
    <location>
        <begin position="316"/>
        <end position="342"/>
    </location>
</feature>
<evidence type="ECO:0000256" key="5">
    <source>
        <dbReference type="ARBA" id="ARBA00023136"/>
    </source>
</evidence>
<evidence type="ECO:0000256" key="2">
    <source>
        <dbReference type="ARBA" id="ARBA00022475"/>
    </source>
</evidence>
<feature type="transmembrane region" description="Helical" evidence="6">
    <location>
        <begin position="39"/>
        <end position="60"/>
    </location>
</feature>
<sequence>MPAFNRYRRFLLAVMTARTIDWIDIIVLNWLVFHSFDDVMYLSYINAARLLPALIFAALIGRIVDRSDMTRLMYGIQSAVIVVTMLIMWFNVRSIVLLTFLVAVKSVFVSLDQVQRNTLLPSFVDSSRLSEAISINALILNLARLVGPFLAGVLMTIADSRLLLILPAAGAIAVILLNQSLPDKECRPARQRCLTAYLKQEPQLCALIASSASVMFFGLSISIILPVIAETSHRYALYTALLAAGSIAVLLIMMKAAWSTVSKMQWMLAVTVIACLGLLHQSVWLTLLSLFIIGAATQGFRTINRVLIQERTAGAYRGSVIAVAMMDRGFIPLGGILLTFIIKHYGLPAAIWTMVTGLGLTFMISRYYGRNQYDGMESNSER</sequence>
<dbReference type="PANTHER" id="PTHR23513">
    <property type="entry name" value="INTEGRAL MEMBRANE EFFLUX PROTEIN-RELATED"/>
    <property type="match status" value="1"/>
</dbReference>
<accession>A0A9Q8CMA6</accession>
<reference evidence="7 8" key="1">
    <citation type="submission" date="2019-01" db="EMBL/GenBank/DDBJ databases">
        <title>Draft genome sequences of the type strains of six Macrococcus species.</title>
        <authorList>
            <person name="Mazhar S."/>
            <person name="Altermann E."/>
            <person name="Hill C."/>
            <person name="Mcauliffe O."/>
        </authorList>
    </citation>
    <scope>NUCLEOTIDE SEQUENCE [LARGE SCALE GENOMIC DNA]</scope>
    <source>
        <strain evidence="7 8">ATCC 51828</strain>
    </source>
</reference>
<evidence type="ECO:0000256" key="3">
    <source>
        <dbReference type="ARBA" id="ARBA00022692"/>
    </source>
</evidence>
<keyword evidence="3 6" id="KW-0812">Transmembrane</keyword>
<feature type="transmembrane region" description="Helical" evidence="6">
    <location>
        <begin position="349"/>
        <end position="368"/>
    </location>
</feature>
<keyword evidence="8" id="KW-1185">Reference proteome</keyword>
<dbReference type="CDD" id="cd06173">
    <property type="entry name" value="MFS_MefA_like"/>
    <property type="match status" value="1"/>
</dbReference>
<dbReference type="RefSeq" id="WP_133417894.1">
    <property type="nucleotide sequence ID" value="NZ_SCWD01000002.1"/>
</dbReference>
<comment type="subcellular location">
    <subcellularLocation>
        <location evidence="1">Cell membrane</location>
        <topology evidence="1">Multi-pass membrane protein</topology>
    </subcellularLocation>
</comment>
<dbReference type="GO" id="GO:0022857">
    <property type="term" value="F:transmembrane transporter activity"/>
    <property type="evidence" value="ECO:0007669"/>
    <property type="project" value="InterPro"/>
</dbReference>
<evidence type="ECO:0000256" key="4">
    <source>
        <dbReference type="ARBA" id="ARBA00022989"/>
    </source>
</evidence>
<gene>
    <name evidence="7" type="ORF">ERX40_07600</name>
</gene>
<dbReference type="InterPro" id="IPR011701">
    <property type="entry name" value="MFS"/>
</dbReference>
<dbReference type="InterPro" id="IPR036259">
    <property type="entry name" value="MFS_trans_sf"/>
</dbReference>
<feature type="transmembrane region" description="Helical" evidence="6">
    <location>
        <begin position="235"/>
        <end position="254"/>
    </location>
</feature>
<comment type="caution">
    <text evidence="7">The sequence shown here is derived from an EMBL/GenBank/DDBJ whole genome shotgun (WGS) entry which is preliminary data.</text>
</comment>
<dbReference type="PANTHER" id="PTHR23513:SF11">
    <property type="entry name" value="STAPHYLOFERRIN A TRANSPORTER"/>
    <property type="match status" value="1"/>
</dbReference>